<sequence length="213" mass="22722">MTAHGGPPVPAPVPAPDETPTERQARQAAREGCLRCRLLLSACDRAQPGCSRCLGAGVDCMYFPTLEGDRLLGVLGQGIAAGNVPVDAPGWRRLADWTRNQAAAEFLAEECGLLRGPECIDDLRENPARERPASGAAAAVCTGPLKDALDSFPEEPADPRLPLPSSELLRCISDALARSDAQDPQQLYSEHMCGSSLLALGVLLQEYSQHLLR</sequence>
<dbReference type="InterPro" id="IPR001138">
    <property type="entry name" value="Zn2Cys6_DnaBD"/>
</dbReference>
<feature type="compositionally biased region" description="Pro residues" evidence="1">
    <location>
        <begin position="7"/>
        <end position="17"/>
    </location>
</feature>
<evidence type="ECO:0000259" key="2">
    <source>
        <dbReference type="PROSITE" id="PS50048"/>
    </source>
</evidence>
<dbReference type="GO" id="GO:0000981">
    <property type="term" value="F:DNA-binding transcription factor activity, RNA polymerase II-specific"/>
    <property type="evidence" value="ECO:0007669"/>
    <property type="project" value="InterPro"/>
</dbReference>
<comment type="caution">
    <text evidence="3">The sequence shown here is derived from an EMBL/GenBank/DDBJ whole genome shotgun (WGS) entry which is preliminary data.</text>
</comment>
<dbReference type="PROSITE" id="PS50048">
    <property type="entry name" value="ZN2_CY6_FUNGAL_2"/>
    <property type="match status" value="1"/>
</dbReference>
<evidence type="ECO:0000313" key="3">
    <source>
        <dbReference type="EMBL" id="KAJ1735618.1"/>
    </source>
</evidence>
<dbReference type="SUPFAM" id="SSF57701">
    <property type="entry name" value="Zn2/Cys6 DNA-binding domain"/>
    <property type="match status" value="1"/>
</dbReference>
<evidence type="ECO:0000313" key="4">
    <source>
        <dbReference type="Proteomes" id="UP001143981"/>
    </source>
</evidence>
<dbReference type="InterPro" id="IPR036864">
    <property type="entry name" value="Zn2-C6_fun-type_DNA-bd_sf"/>
</dbReference>
<evidence type="ECO:0000256" key="1">
    <source>
        <dbReference type="SAM" id="MobiDB-lite"/>
    </source>
</evidence>
<dbReference type="GO" id="GO:0008270">
    <property type="term" value="F:zinc ion binding"/>
    <property type="evidence" value="ECO:0007669"/>
    <property type="project" value="InterPro"/>
</dbReference>
<dbReference type="AlphaFoldDB" id="A0A9W7YH18"/>
<feature type="region of interest" description="Disordered" evidence="1">
    <location>
        <begin position="1"/>
        <end position="26"/>
    </location>
</feature>
<proteinExistence type="predicted"/>
<protein>
    <recommendedName>
        <fullName evidence="2">Zn(2)-C6 fungal-type domain-containing protein</fullName>
    </recommendedName>
</protein>
<dbReference type="Proteomes" id="UP001143981">
    <property type="component" value="Unassembled WGS sequence"/>
</dbReference>
<name>A0A9W7YH18_9FUNG</name>
<organism evidence="3 4">
    <name type="scientific">Coemansia biformis</name>
    <dbReference type="NCBI Taxonomy" id="1286918"/>
    <lineage>
        <taxon>Eukaryota</taxon>
        <taxon>Fungi</taxon>
        <taxon>Fungi incertae sedis</taxon>
        <taxon>Zoopagomycota</taxon>
        <taxon>Kickxellomycotina</taxon>
        <taxon>Kickxellomycetes</taxon>
        <taxon>Kickxellales</taxon>
        <taxon>Kickxellaceae</taxon>
        <taxon>Coemansia</taxon>
    </lineage>
</organism>
<dbReference type="CDD" id="cd00067">
    <property type="entry name" value="GAL4"/>
    <property type="match status" value="1"/>
</dbReference>
<feature type="domain" description="Zn(2)-C6 fungal-type" evidence="2">
    <location>
        <begin position="32"/>
        <end position="62"/>
    </location>
</feature>
<accession>A0A9W7YH18</accession>
<gene>
    <name evidence="3" type="ORF">LPJ61_000456</name>
</gene>
<dbReference type="Pfam" id="PF00172">
    <property type="entry name" value="Zn_clus"/>
    <property type="match status" value="1"/>
</dbReference>
<dbReference type="EMBL" id="JANBOI010000018">
    <property type="protein sequence ID" value="KAJ1735618.1"/>
    <property type="molecule type" value="Genomic_DNA"/>
</dbReference>
<dbReference type="OrthoDB" id="3364175at2759"/>
<dbReference type="Gene3D" id="4.10.240.10">
    <property type="entry name" value="Zn(2)-C6 fungal-type DNA-binding domain"/>
    <property type="match status" value="1"/>
</dbReference>
<reference evidence="3" key="1">
    <citation type="submission" date="2022-07" db="EMBL/GenBank/DDBJ databases">
        <title>Phylogenomic reconstructions and comparative analyses of Kickxellomycotina fungi.</title>
        <authorList>
            <person name="Reynolds N.K."/>
            <person name="Stajich J.E."/>
            <person name="Barry K."/>
            <person name="Grigoriev I.V."/>
            <person name="Crous P."/>
            <person name="Smith M.E."/>
        </authorList>
    </citation>
    <scope>NUCLEOTIDE SEQUENCE</scope>
    <source>
        <strain evidence="3">BCRC 34381</strain>
    </source>
</reference>
<keyword evidence="4" id="KW-1185">Reference proteome</keyword>